<dbReference type="InterPro" id="IPR029016">
    <property type="entry name" value="GAF-like_dom_sf"/>
</dbReference>
<dbReference type="InterPro" id="IPR043128">
    <property type="entry name" value="Rev_trsase/Diguanyl_cyclase"/>
</dbReference>
<protein>
    <submittedName>
        <fullName evidence="3">Diguanylate cyclase with GAF sensor</fullName>
    </submittedName>
</protein>
<feature type="transmembrane region" description="Helical" evidence="1">
    <location>
        <begin position="251"/>
        <end position="275"/>
    </location>
</feature>
<feature type="transmembrane region" description="Helical" evidence="1">
    <location>
        <begin position="48"/>
        <end position="67"/>
    </location>
</feature>
<dbReference type="CDD" id="cd01949">
    <property type="entry name" value="GGDEF"/>
    <property type="match status" value="1"/>
</dbReference>
<gene>
    <name evidence="3" type="ordered locus">Deima_0277</name>
</gene>
<keyword evidence="1" id="KW-1133">Transmembrane helix</keyword>
<dbReference type="GO" id="GO:0043709">
    <property type="term" value="P:cell adhesion involved in single-species biofilm formation"/>
    <property type="evidence" value="ECO:0007669"/>
    <property type="project" value="TreeGrafter"/>
</dbReference>
<dbReference type="STRING" id="709986.Deima_0277"/>
<dbReference type="SUPFAM" id="SSF55781">
    <property type="entry name" value="GAF domain-like"/>
    <property type="match status" value="1"/>
</dbReference>
<dbReference type="Pfam" id="PF13185">
    <property type="entry name" value="GAF_2"/>
    <property type="match status" value="1"/>
</dbReference>
<sequence>MPVLNDDARRPLDARIERVAALLGALVGVVGVVVLLGWALAVPALMGSMNPVSALVFALAGAALWQVPHGPRRAPVIAGLGGLVGVIGVLKLIGAALHTPMGVDGLLFPARVAALGSGMTLTTAAAFTLLGVVVVLQHGRARGGLPPLLPLLLALLLLSGLPLLGALYGAPPLQSLGEAAPMTALTAALLVLLGTALIASRPERRLMQVLTGAGPGGGLARRLLPFAVLVPLILGALALNAEARGLVSSPLGAGLLVAGTIAGVGGALLRSAFVLHDAHLARRRADTSATEQAREAASVESYTQAIRDVAQLLQADLDPDEVAERTVATLCRVTDVDWGGLVRIEGRHSQAEWAVPTTIWKTGAVTAEAEQVISQGVPRGQGLVWLVIDRPQAQALYVDEYARQAITAPSYVHVGVRSAAYVPLSLHPGQVLMFVAFRLHAPRPWTALDRELFAAAARFVAVALERREHLQYMREAALKDGLTGLGNRRAFDDDLDKELARAQRHGHAVGVLMMDLDGLKAINDTWGHERGDALLLSFARALATTFRRGDRLYRLGGDEYAALLTHAGPEHRDIVLSRVRHAIEIVRTEGFPEADVSAGISFSPAEATRAHDLVRRADARMYDEKRARRAARHARWQSGSDPTI</sequence>
<dbReference type="Gene3D" id="3.30.450.40">
    <property type="match status" value="1"/>
</dbReference>
<dbReference type="SMART" id="SM00267">
    <property type="entry name" value="GGDEF"/>
    <property type="match status" value="1"/>
</dbReference>
<feature type="transmembrane region" description="Helical" evidence="1">
    <location>
        <begin position="19"/>
        <end position="42"/>
    </location>
</feature>
<dbReference type="AlphaFoldDB" id="E8U4A2"/>
<feature type="transmembrane region" description="Helical" evidence="1">
    <location>
        <begin position="113"/>
        <end position="136"/>
    </location>
</feature>
<dbReference type="SMART" id="SM00065">
    <property type="entry name" value="GAF"/>
    <property type="match status" value="1"/>
</dbReference>
<evidence type="ECO:0000256" key="1">
    <source>
        <dbReference type="SAM" id="Phobius"/>
    </source>
</evidence>
<evidence type="ECO:0000259" key="2">
    <source>
        <dbReference type="PROSITE" id="PS50887"/>
    </source>
</evidence>
<dbReference type="eggNOG" id="COG2199">
    <property type="taxonomic scope" value="Bacteria"/>
</dbReference>
<dbReference type="KEGG" id="dmr:Deima_0277"/>
<keyword evidence="1" id="KW-0472">Membrane</keyword>
<dbReference type="GO" id="GO:0052621">
    <property type="term" value="F:diguanylate cyclase activity"/>
    <property type="evidence" value="ECO:0007669"/>
    <property type="project" value="TreeGrafter"/>
</dbReference>
<dbReference type="Proteomes" id="UP000008635">
    <property type="component" value="Chromosome"/>
</dbReference>
<keyword evidence="1" id="KW-0812">Transmembrane</keyword>
<dbReference type="HOGENOM" id="CLU_424970_0_0_0"/>
<dbReference type="SUPFAM" id="SSF55073">
    <property type="entry name" value="Nucleotide cyclase"/>
    <property type="match status" value="1"/>
</dbReference>
<dbReference type="RefSeq" id="WP_013555444.1">
    <property type="nucleotide sequence ID" value="NC_014958.1"/>
</dbReference>
<evidence type="ECO:0000313" key="4">
    <source>
        <dbReference type="Proteomes" id="UP000008635"/>
    </source>
</evidence>
<feature type="transmembrane region" description="Helical" evidence="1">
    <location>
        <begin position="180"/>
        <end position="199"/>
    </location>
</feature>
<dbReference type="PROSITE" id="PS50887">
    <property type="entry name" value="GGDEF"/>
    <property type="match status" value="1"/>
</dbReference>
<dbReference type="Pfam" id="PF00990">
    <property type="entry name" value="GGDEF"/>
    <property type="match status" value="1"/>
</dbReference>
<dbReference type="EMBL" id="CP002454">
    <property type="protein sequence ID" value="ADV65939.1"/>
    <property type="molecule type" value="Genomic_DNA"/>
</dbReference>
<accession>E8U4A2</accession>
<dbReference type="PANTHER" id="PTHR45138:SF24">
    <property type="entry name" value="DIGUANYLATE CYCLASE DGCC-RELATED"/>
    <property type="match status" value="1"/>
</dbReference>
<feature type="transmembrane region" description="Helical" evidence="1">
    <location>
        <begin position="219"/>
        <end position="239"/>
    </location>
</feature>
<proteinExistence type="predicted"/>
<feature type="transmembrane region" description="Helical" evidence="1">
    <location>
        <begin position="74"/>
        <end position="93"/>
    </location>
</feature>
<reference evidence="3 4" key="1">
    <citation type="journal article" date="2011" name="Stand. Genomic Sci.">
        <title>Complete genome sequence of Deinococcus maricopensis type strain (LB-34).</title>
        <authorList>
            <person name="Pukall R."/>
            <person name="Zeytun A."/>
            <person name="Lucas S."/>
            <person name="Lapidus A."/>
            <person name="Hammon N."/>
            <person name="Deshpande S."/>
            <person name="Nolan M."/>
            <person name="Cheng J.F."/>
            <person name="Pitluck S."/>
            <person name="Liolios K."/>
            <person name="Pagani I."/>
            <person name="Mikhailova N."/>
            <person name="Ivanova N."/>
            <person name="Mavromatis K."/>
            <person name="Pati A."/>
            <person name="Tapia R."/>
            <person name="Han C."/>
            <person name="Goodwin L."/>
            <person name="Chen A."/>
            <person name="Palaniappan K."/>
            <person name="Land M."/>
            <person name="Hauser L."/>
            <person name="Chang Y.J."/>
            <person name="Jeffries C.D."/>
            <person name="Brambilla E.M."/>
            <person name="Rohde M."/>
            <person name="Goker M."/>
            <person name="Detter J.C."/>
            <person name="Woyke T."/>
            <person name="Bristow J."/>
            <person name="Eisen J.A."/>
            <person name="Markowitz V."/>
            <person name="Hugenholtz P."/>
            <person name="Kyrpides N.C."/>
            <person name="Klenk H.P."/>
        </authorList>
    </citation>
    <scope>NUCLEOTIDE SEQUENCE [LARGE SCALE GENOMIC DNA]</scope>
    <source>
        <strain evidence="4">DSM 21211 / LMG 22137 / NRRL B-23946 / LB-34</strain>
    </source>
</reference>
<dbReference type="InterPro" id="IPR029787">
    <property type="entry name" value="Nucleotide_cyclase"/>
</dbReference>
<keyword evidence="4" id="KW-1185">Reference proteome</keyword>
<reference evidence="4" key="2">
    <citation type="submission" date="2011-01" db="EMBL/GenBank/DDBJ databases">
        <title>The complete genome of Deinococcus maricopensis DSM 21211.</title>
        <authorList>
            <consortium name="US DOE Joint Genome Institute (JGI-PGF)"/>
            <person name="Lucas S."/>
            <person name="Copeland A."/>
            <person name="Lapidus A."/>
            <person name="Goodwin L."/>
            <person name="Pitluck S."/>
            <person name="Kyrpides N."/>
            <person name="Mavromatis K."/>
            <person name="Pagani I."/>
            <person name="Ivanova N."/>
            <person name="Ovchinnikova G."/>
            <person name="Zeytun A."/>
            <person name="Detter J.C."/>
            <person name="Han C."/>
            <person name="Land M."/>
            <person name="Hauser L."/>
            <person name="Markowitz V."/>
            <person name="Cheng J.-F."/>
            <person name="Hugenholtz P."/>
            <person name="Woyke T."/>
            <person name="Wu D."/>
            <person name="Pukall R."/>
            <person name="Gehrich-Schroeter G."/>
            <person name="Brambilla E."/>
            <person name="Klenk H.-P."/>
            <person name="Eisen J.A."/>
        </authorList>
    </citation>
    <scope>NUCLEOTIDE SEQUENCE [LARGE SCALE GENOMIC DNA]</scope>
    <source>
        <strain evidence="4">DSM 21211 / LMG 22137 / NRRL B-23946 / LB-34</strain>
    </source>
</reference>
<dbReference type="GO" id="GO:1902201">
    <property type="term" value="P:negative regulation of bacterial-type flagellum-dependent cell motility"/>
    <property type="evidence" value="ECO:0007669"/>
    <property type="project" value="TreeGrafter"/>
</dbReference>
<feature type="transmembrane region" description="Helical" evidence="1">
    <location>
        <begin position="148"/>
        <end position="168"/>
    </location>
</feature>
<dbReference type="Gene3D" id="3.30.70.270">
    <property type="match status" value="1"/>
</dbReference>
<dbReference type="InterPro" id="IPR003018">
    <property type="entry name" value="GAF"/>
</dbReference>
<name>E8U4A2_DEIML</name>
<dbReference type="eggNOG" id="COG3290">
    <property type="taxonomic scope" value="Bacteria"/>
</dbReference>
<dbReference type="NCBIfam" id="TIGR00254">
    <property type="entry name" value="GGDEF"/>
    <property type="match status" value="1"/>
</dbReference>
<dbReference type="PANTHER" id="PTHR45138">
    <property type="entry name" value="REGULATORY COMPONENTS OF SENSORY TRANSDUCTION SYSTEM"/>
    <property type="match status" value="1"/>
</dbReference>
<evidence type="ECO:0000313" key="3">
    <source>
        <dbReference type="EMBL" id="ADV65939.1"/>
    </source>
</evidence>
<dbReference type="OrthoDB" id="9759607at2"/>
<dbReference type="InterPro" id="IPR000160">
    <property type="entry name" value="GGDEF_dom"/>
</dbReference>
<dbReference type="GO" id="GO:0005886">
    <property type="term" value="C:plasma membrane"/>
    <property type="evidence" value="ECO:0007669"/>
    <property type="project" value="TreeGrafter"/>
</dbReference>
<feature type="domain" description="GGDEF" evidence="2">
    <location>
        <begin position="507"/>
        <end position="637"/>
    </location>
</feature>
<dbReference type="InterPro" id="IPR050469">
    <property type="entry name" value="Diguanylate_Cyclase"/>
</dbReference>
<organism evidence="3 4">
    <name type="scientific">Deinococcus maricopensis (strain DSM 21211 / LMG 22137 / NRRL B-23946 / LB-34)</name>
    <dbReference type="NCBI Taxonomy" id="709986"/>
    <lineage>
        <taxon>Bacteria</taxon>
        <taxon>Thermotogati</taxon>
        <taxon>Deinococcota</taxon>
        <taxon>Deinococci</taxon>
        <taxon>Deinococcales</taxon>
        <taxon>Deinococcaceae</taxon>
        <taxon>Deinococcus</taxon>
    </lineage>
</organism>